<accession>A0A212R5K9</accession>
<dbReference type="RefSeq" id="WP_088571480.1">
    <property type="nucleotide sequence ID" value="NZ_FYEK01000030.1"/>
</dbReference>
<dbReference type="AlphaFoldDB" id="A0A212R5K9"/>
<sequence length="68" mass="8121">MKSLEELIRELPPDLRKEVEDFARFLLERRKAAHGKPIRQSWAGALREFKDRFTALELQKKALEWRGD</sequence>
<protein>
    <submittedName>
        <fullName evidence="2">Uncharacterized conserved small protein</fullName>
    </submittedName>
</protein>
<dbReference type="OrthoDB" id="9813378at2"/>
<gene>
    <name evidence="2" type="ORF">SAMN02746019_00012990</name>
</gene>
<organism evidence="2 3">
    <name type="scientific">Thermoflexus hugenholtzii JAD2</name>
    <dbReference type="NCBI Taxonomy" id="877466"/>
    <lineage>
        <taxon>Bacteria</taxon>
        <taxon>Bacillati</taxon>
        <taxon>Chloroflexota</taxon>
        <taxon>Thermoflexia</taxon>
        <taxon>Thermoflexales</taxon>
        <taxon>Thermoflexaceae</taxon>
        <taxon>Thermoflexus</taxon>
    </lineage>
</organism>
<evidence type="ECO:0000259" key="1">
    <source>
        <dbReference type="Pfam" id="PF10047"/>
    </source>
</evidence>
<reference evidence="3" key="1">
    <citation type="submission" date="2017-06" db="EMBL/GenBank/DDBJ databases">
        <authorList>
            <person name="Varghese N."/>
            <person name="Submissions S."/>
        </authorList>
    </citation>
    <scope>NUCLEOTIDE SEQUENCE [LARGE SCALE GENOMIC DNA]</scope>
    <source>
        <strain evidence="3">JAD2</strain>
    </source>
</reference>
<dbReference type="InParanoid" id="A0A212R5K9"/>
<feature type="domain" description="DUF2281" evidence="1">
    <location>
        <begin position="4"/>
        <end position="62"/>
    </location>
</feature>
<dbReference type="InterPro" id="IPR018739">
    <property type="entry name" value="DUF2281"/>
</dbReference>
<evidence type="ECO:0000313" key="2">
    <source>
        <dbReference type="EMBL" id="SNB67342.1"/>
    </source>
</evidence>
<dbReference type="Proteomes" id="UP000197025">
    <property type="component" value="Unassembled WGS sequence"/>
</dbReference>
<keyword evidence="3" id="KW-1185">Reference proteome</keyword>
<name>A0A212R5K9_9CHLR</name>
<evidence type="ECO:0000313" key="3">
    <source>
        <dbReference type="Proteomes" id="UP000197025"/>
    </source>
</evidence>
<dbReference type="Pfam" id="PF10047">
    <property type="entry name" value="DUF2281"/>
    <property type="match status" value="1"/>
</dbReference>
<dbReference type="EMBL" id="FYEK01000030">
    <property type="protein sequence ID" value="SNB67342.1"/>
    <property type="molecule type" value="Genomic_DNA"/>
</dbReference>
<proteinExistence type="predicted"/>